<dbReference type="EMBL" id="JAODUP010000450">
    <property type="protein sequence ID" value="KAK2149476.1"/>
    <property type="molecule type" value="Genomic_DNA"/>
</dbReference>
<name>A0AAD9JAG0_9ANNE</name>
<reference evidence="2" key="1">
    <citation type="journal article" date="2023" name="Mol. Biol. Evol.">
        <title>Third-Generation Sequencing Reveals the Adaptive Role of the Epigenome in Three Deep-Sea Polychaetes.</title>
        <authorList>
            <person name="Perez M."/>
            <person name="Aroh O."/>
            <person name="Sun Y."/>
            <person name="Lan Y."/>
            <person name="Juniper S.K."/>
            <person name="Young C.R."/>
            <person name="Angers B."/>
            <person name="Qian P.Y."/>
        </authorList>
    </citation>
    <scope>NUCLEOTIDE SEQUENCE</scope>
    <source>
        <strain evidence="2">P08H-3</strain>
    </source>
</reference>
<accession>A0AAD9JAG0</accession>
<evidence type="ECO:0000313" key="3">
    <source>
        <dbReference type="Proteomes" id="UP001208570"/>
    </source>
</evidence>
<keyword evidence="3" id="KW-1185">Reference proteome</keyword>
<feature type="region of interest" description="Disordered" evidence="1">
    <location>
        <begin position="58"/>
        <end position="93"/>
    </location>
</feature>
<organism evidence="2 3">
    <name type="scientific">Paralvinella palmiformis</name>
    <dbReference type="NCBI Taxonomy" id="53620"/>
    <lineage>
        <taxon>Eukaryota</taxon>
        <taxon>Metazoa</taxon>
        <taxon>Spiralia</taxon>
        <taxon>Lophotrochozoa</taxon>
        <taxon>Annelida</taxon>
        <taxon>Polychaeta</taxon>
        <taxon>Sedentaria</taxon>
        <taxon>Canalipalpata</taxon>
        <taxon>Terebellida</taxon>
        <taxon>Terebelliformia</taxon>
        <taxon>Alvinellidae</taxon>
        <taxon>Paralvinella</taxon>
    </lineage>
</organism>
<comment type="caution">
    <text evidence="2">The sequence shown here is derived from an EMBL/GenBank/DDBJ whole genome shotgun (WGS) entry which is preliminary data.</text>
</comment>
<gene>
    <name evidence="2" type="ORF">LSH36_450g02071</name>
</gene>
<evidence type="ECO:0000313" key="2">
    <source>
        <dbReference type="EMBL" id="KAK2149476.1"/>
    </source>
</evidence>
<evidence type="ECO:0000256" key="1">
    <source>
        <dbReference type="SAM" id="MobiDB-lite"/>
    </source>
</evidence>
<dbReference type="Proteomes" id="UP001208570">
    <property type="component" value="Unassembled WGS sequence"/>
</dbReference>
<sequence length="93" mass="10126">MKQIFYLVDGCLTFPLRLIAVDHPVVRLSMLPSACTAACLPACLPICLRAAQRPRSLPYAATNRETSRRNLDGTDNQTTKGEGLTARDSAASY</sequence>
<dbReference type="AlphaFoldDB" id="A0AAD9JAG0"/>
<proteinExistence type="predicted"/>
<protein>
    <submittedName>
        <fullName evidence="2">Uncharacterized protein</fullName>
    </submittedName>
</protein>